<accession>A0A095VQR9</accession>
<keyword evidence="2" id="KW-0560">Oxidoreductase</keyword>
<dbReference type="SUPFAM" id="SSF52518">
    <property type="entry name" value="Thiamin diphosphate-binding fold (THDP-binding)"/>
    <property type="match status" value="1"/>
</dbReference>
<name>A0A095VQR9_9GAMM</name>
<feature type="domain" description="Dehydrogenase E1 component" evidence="4">
    <location>
        <begin position="13"/>
        <end position="311"/>
    </location>
</feature>
<dbReference type="CDD" id="cd02000">
    <property type="entry name" value="TPP_E1_PDC_ADC_BCADC"/>
    <property type="match status" value="1"/>
</dbReference>
<comment type="caution">
    <text evidence="5">The sequence shown here is derived from an EMBL/GenBank/DDBJ whole genome shotgun (WGS) entry which is preliminary data.</text>
</comment>
<evidence type="ECO:0000313" key="6">
    <source>
        <dbReference type="Proteomes" id="UP000029640"/>
    </source>
</evidence>
<keyword evidence="3" id="KW-0786">Thiamine pyrophosphate</keyword>
<dbReference type="EMBL" id="AUVB01000051">
    <property type="protein sequence ID" value="KGE03710.1"/>
    <property type="molecule type" value="Genomic_DNA"/>
</dbReference>
<evidence type="ECO:0000313" key="5">
    <source>
        <dbReference type="EMBL" id="KGE03710.1"/>
    </source>
</evidence>
<dbReference type="AlphaFoldDB" id="A0A095VQR9"/>
<dbReference type="eggNOG" id="COG1071">
    <property type="taxonomic scope" value="Bacteria"/>
</dbReference>
<evidence type="ECO:0000256" key="2">
    <source>
        <dbReference type="ARBA" id="ARBA00023002"/>
    </source>
</evidence>
<dbReference type="PATRIC" id="fig|1265313.6.peg.1685"/>
<gene>
    <name evidence="5" type="ORF">HRUBRA_01704</name>
</gene>
<dbReference type="OrthoDB" id="9766715at2"/>
<evidence type="ECO:0000256" key="1">
    <source>
        <dbReference type="ARBA" id="ARBA00001964"/>
    </source>
</evidence>
<dbReference type="Proteomes" id="UP000029640">
    <property type="component" value="Unassembled WGS sequence"/>
</dbReference>
<organism evidence="5 6">
    <name type="scientific">Pseudohaliea rubra DSM 19751</name>
    <dbReference type="NCBI Taxonomy" id="1265313"/>
    <lineage>
        <taxon>Bacteria</taxon>
        <taxon>Pseudomonadati</taxon>
        <taxon>Pseudomonadota</taxon>
        <taxon>Gammaproteobacteria</taxon>
        <taxon>Cellvibrionales</taxon>
        <taxon>Halieaceae</taxon>
        <taxon>Pseudohaliea</taxon>
    </lineage>
</organism>
<keyword evidence="6" id="KW-1185">Reference proteome</keyword>
<evidence type="ECO:0000259" key="4">
    <source>
        <dbReference type="Pfam" id="PF00676"/>
    </source>
</evidence>
<dbReference type="PANTHER" id="PTHR11516:SF60">
    <property type="entry name" value="PYRUVATE DEHYDROGENASE E1 COMPONENT SUBUNIT ALPHA"/>
    <property type="match status" value="1"/>
</dbReference>
<dbReference type="InterPro" id="IPR050642">
    <property type="entry name" value="PDH_E1_Alpha_Subunit"/>
</dbReference>
<protein>
    <submittedName>
        <fullName evidence="5">Acetoin dehydrogenase E1 component alpha-subunit</fullName>
    </submittedName>
</protein>
<evidence type="ECO:0000256" key="3">
    <source>
        <dbReference type="ARBA" id="ARBA00023052"/>
    </source>
</evidence>
<dbReference type="InterPro" id="IPR001017">
    <property type="entry name" value="DH_E1"/>
</dbReference>
<proteinExistence type="predicted"/>
<dbReference type="Gene3D" id="3.40.50.970">
    <property type="match status" value="1"/>
</dbReference>
<dbReference type="STRING" id="1265313.HRUBRA_01704"/>
<sequence>MNLDEPTLRHAYETMRLMRVFDETGRREFLAGKLPGFIHMYCGEEAIAAGICAELTDADYIASTHRGHGHCIAKGCTIEDMALEIFCRRDGLCRGKGGSMHIADLKKGMLGANAIVGGSAPLAVGAALKIKTRGESNVSVAFIGDGASNQGTVFEAMNLAVVLKLPAIFAYENNGYAEMTGVDYHCGSGDIAARAGAFGMPSHKVDGTDYFAVREAMAAALAHARGGKGPVSIECVAPRWYGHFEGDPQGYRTKEEIADLQETRDPLALFRERAMATSSLTEADFTAMDAAITERIEAAMAAADKAPLPEPDDLYTDVYEVYD</sequence>
<comment type="cofactor">
    <cofactor evidence="1">
        <name>thiamine diphosphate</name>
        <dbReference type="ChEBI" id="CHEBI:58937"/>
    </cofactor>
</comment>
<dbReference type="PANTHER" id="PTHR11516">
    <property type="entry name" value="PYRUVATE DEHYDROGENASE E1 COMPONENT, ALPHA SUBUNIT BACTERIAL AND ORGANELLAR"/>
    <property type="match status" value="1"/>
</dbReference>
<dbReference type="GO" id="GO:0004739">
    <property type="term" value="F:pyruvate dehydrogenase (acetyl-transferring) activity"/>
    <property type="evidence" value="ECO:0007669"/>
    <property type="project" value="TreeGrafter"/>
</dbReference>
<reference evidence="5 6" key="1">
    <citation type="journal article" date="2014" name="Genome Announc.">
        <title>Genome Sequence of Gammaproteobacterial Pseudohaliea rubra Type Strain DSM 19751, Isolated from Coastal Seawater of the Mediterranean Sea.</title>
        <authorList>
            <person name="Spring S."/>
            <person name="Fiebig A."/>
            <person name="Riedel T."/>
            <person name="Goker M."/>
            <person name="Klenk H.P."/>
        </authorList>
    </citation>
    <scope>NUCLEOTIDE SEQUENCE [LARGE SCALE GENOMIC DNA]</scope>
    <source>
        <strain evidence="5 6">DSM 19751</strain>
    </source>
</reference>
<dbReference type="GO" id="GO:0006086">
    <property type="term" value="P:pyruvate decarboxylation to acetyl-CoA"/>
    <property type="evidence" value="ECO:0007669"/>
    <property type="project" value="TreeGrafter"/>
</dbReference>
<dbReference type="HOGENOM" id="CLU_029393_5_0_6"/>
<dbReference type="RefSeq" id="WP_035517540.1">
    <property type="nucleotide sequence ID" value="NZ_KN234782.1"/>
</dbReference>
<dbReference type="InterPro" id="IPR029061">
    <property type="entry name" value="THDP-binding"/>
</dbReference>
<dbReference type="Pfam" id="PF00676">
    <property type="entry name" value="E1_dh"/>
    <property type="match status" value="1"/>
</dbReference>